<accession>A0A7J9EIS4</accession>
<dbReference type="InterPro" id="IPR056647">
    <property type="entry name" value="DUF7745"/>
</dbReference>
<dbReference type="PANTHER" id="PTHR48200">
    <property type="entry name" value="PROTEIN, PUTATIVE-RELATED"/>
    <property type="match status" value="1"/>
</dbReference>
<gene>
    <name evidence="3" type="ORF">Gotri_008091</name>
</gene>
<reference evidence="3 4" key="1">
    <citation type="journal article" date="2019" name="Genome Biol. Evol.">
        <title>Insights into the evolution of the New World diploid cottons (Gossypium, subgenus Houzingenia) based on genome sequencing.</title>
        <authorList>
            <person name="Grover C.E."/>
            <person name="Arick M.A. 2nd"/>
            <person name="Thrash A."/>
            <person name="Conover J.L."/>
            <person name="Sanders W.S."/>
            <person name="Peterson D.G."/>
            <person name="Frelichowski J.E."/>
            <person name="Scheffler J.A."/>
            <person name="Scheffler B.E."/>
            <person name="Wendel J.F."/>
        </authorList>
    </citation>
    <scope>NUCLEOTIDE SEQUENCE [LARGE SCALE GENOMIC DNA]</scope>
    <source>
        <strain evidence="3">8</strain>
        <tissue evidence="3">Leaf</tissue>
    </source>
</reference>
<dbReference type="PANTHER" id="PTHR48200:SF1">
    <property type="entry name" value="AMINOTRANSFERASE-LIKE PLANT MOBILE DOMAIN-CONTAINING PROTEIN"/>
    <property type="match status" value="1"/>
</dbReference>
<name>A0A7J9EIS4_9ROSI</name>
<proteinExistence type="predicted"/>
<dbReference type="Proteomes" id="UP000593568">
    <property type="component" value="Unassembled WGS sequence"/>
</dbReference>
<evidence type="ECO:0000313" key="4">
    <source>
        <dbReference type="Proteomes" id="UP000593568"/>
    </source>
</evidence>
<evidence type="ECO:0000256" key="1">
    <source>
        <dbReference type="SAM" id="Coils"/>
    </source>
</evidence>
<keyword evidence="4" id="KW-1185">Reference proteome</keyword>
<comment type="caution">
    <text evidence="3">The sequence shown here is derived from an EMBL/GenBank/DDBJ whole genome shotgun (WGS) entry which is preliminary data.</text>
</comment>
<sequence length="421" mass="49787">MEKGFLDKVEDNAAIRIWSEKTQQEKCDSLTKGYMSKLWDFTRISVTQNNLQELKEIWDQWDDKTKQLFYCNYGDLSYLLDVKVDLVPTVEEYTTLLCCPRIQADKAYFRAANVPNFLKKLMSIMEISHIDDAVSNLLNRLDKRVIPVLAILAETFRSLSACRRAGERRFIGCAQLFLAWFYSHFWWVEKVSYLVFSENYFPLKEFVATPRGDDISKEKWMTILQSLQDEDVEWRAPWVIPDEIFYRCRDFDWVPLLEIWEAIGYTPIPVTQGLAQCEFAYRGDNYKKKVQIIKQDFEKRSSELEKMIEQLEEEKMQLGLDIDVQKLEAEKMRKGKNKAEEDLDSLKIDYARVREDALERDLLESRNEKVGLRAQAVELERSLLQYRSRNSAIELKAMLNKIEELKRKIEEFKTTLQNCEL</sequence>
<keyword evidence="1" id="KW-0175">Coiled coil</keyword>
<organism evidence="3 4">
    <name type="scientific">Gossypium trilobum</name>
    <dbReference type="NCBI Taxonomy" id="34281"/>
    <lineage>
        <taxon>Eukaryota</taxon>
        <taxon>Viridiplantae</taxon>
        <taxon>Streptophyta</taxon>
        <taxon>Embryophyta</taxon>
        <taxon>Tracheophyta</taxon>
        <taxon>Spermatophyta</taxon>
        <taxon>Magnoliopsida</taxon>
        <taxon>eudicotyledons</taxon>
        <taxon>Gunneridae</taxon>
        <taxon>Pentapetalae</taxon>
        <taxon>rosids</taxon>
        <taxon>malvids</taxon>
        <taxon>Malvales</taxon>
        <taxon>Malvaceae</taxon>
        <taxon>Malvoideae</taxon>
        <taxon>Gossypium</taxon>
    </lineage>
</organism>
<protein>
    <recommendedName>
        <fullName evidence="2">DUF7745 domain-containing protein</fullName>
    </recommendedName>
</protein>
<dbReference type="AlphaFoldDB" id="A0A7J9EIS4"/>
<dbReference type="EMBL" id="JABEZW010000008">
    <property type="protein sequence ID" value="MBA0772761.1"/>
    <property type="molecule type" value="Genomic_DNA"/>
</dbReference>
<feature type="coiled-coil region" evidence="1">
    <location>
        <begin position="294"/>
        <end position="415"/>
    </location>
</feature>
<evidence type="ECO:0000259" key="2">
    <source>
        <dbReference type="Pfam" id="PF24924"/>
    </source>
</evidence>
<dbReference type="Pfam" id="PF24924">
    <property type="entry name" value="DUF7745"/>
    <property type="match status" value="1"/>
</dbReference>
<feature type="domain" description="DUF7745" evidence="2">
    <location>
        <begin position="146"/>
        <end position="276"/>
    </location>
</feature>
<evidence type="ECO:0000313" key="3">
    <source>
        <dbReference type="EMBL" id="MBA0772761.1"/>
    </source>
</evidence>